<evidence type="ECO:0000313" key="1">
    <source>
        <dbReference type="EMBL" id="EYF01879.1"/>
    </source>
</evidence>
<reference evidence="1 2" key="1">
    <citation type="submission" date="2013-05" db="EMBL/GenBank/DDBJ databases">
        <title>Genome assembly of Chondromyces apiculatus DSM 436.</title>
        <authorList>
            <person name="Sharma G."/>
            <person name="Khatri I."/>
            <person name="Kaur C."/>
            <person name="Mayilraj S."/>
            <person name="Subramanian S."/>
        </authorList>
    </citation>
    <scope>NUCLEOTIDE SEQUENCE [LARGE SCALE GENOMIC DNA]</scope>
    <source>
        <strain evidence="1 2">DSM 436</strain>
    </source>
</reference>
<dbReference type="Proteomes" id="UP000019678">
    <property type="component" value="Unassembled WGS sequence"/>
</dbReference>
<accession>A0A017SY12</accession>
<organism evidence="1 2">
    <name type="scientific">Chondromyces apiculatus DSM 436</name>
    <dbReference type="NCBI Taxonomy" id="1192034"/>
    <lineage>
        <taxon>Bacteria</taxon>
        <taxon>Pseudomonadati</taxon>
        <taxon>Myxococcota</taxon>
        <taxon>Polyangia</taxon>
        <taxon>Polyangiales</taxon>
        <taxon>Polyangiaceae</taxon>
        <taxon>Chondromyces</taxon>
    </lineage>
</organism>
<dbReference type="EMBL" id="ASRX01000069">
    <property type="protein sequence ID" value="EYF01879.1"/>
    <property type="molecule type" value="Genomic_DNA"/>
</dbReference>
<sequence>MRRAQEGGMNVDRAAKLLRACDRDAAGERVCIAGMPVWWQPAEDVEALLASTPDVGVLWRTAALLMNAGVSRGQACFEKPVVLGQAVLRVVQALLEDVDEPAATGFLVSALEWRAEDLHSDLAMIVSRAGAAKLDATSRRAQVALETTEDAITSAFCWSSPVLQSPWVLRRAVAKGSRALVAVDFISPAWPVPRTIGERIEARRRAADTFRSVIPAGVLHAALESLSPTLEAATGGGRL</sequence>
<protein>
    <submittedName>
        <fullName evidence="1">Uncharacterized protein</fullName>
    </submittedName>
</protein>
<keyword evidence="2" id="KW-1185">Reference proteome</keyword>
<proteinExistence type="predicted"/>
<dbReference type="AlphaFoldDB" id="A0A017SY12"/>
<name>A0A017SY12_9BACT</name>
<dbReference type="STRING" id="1192034.CAP_7647"/>
<comment type="caution">
    <text evidence="1">The sequence shown here is derived from an EMBL/GenBank/DDBJ whole genome shotgun (WGS) entry which is preliminary data.</text>
</comment>
<evidence type="ECO:0000313" key="2">
    <source>
        <dbReference type="Proteomes" id="UP000019678"/>
    </source>
</evidence>
<gene>
    <name evidence="1" type="ORF">CAP_7647</name>
</gene>